<accession>M2QSV1</accession>
<gene>
    <name evidence="2" type="ORF">CERSUDRAFT_92612</name>
</gene>
<name>M2QSV1_CERS8</name>
<dbReference type="EMBL" id="KB445793">
    <property type="protein sequence ID" value="EMD40113.1"/>
    <property type="molecule type" value="Genomic_DNA"/>
</dbReference>
<evidence type="ECO:0000313" key="3">
    <source>
        <dbReference type="Proteomes" id="UP000016930"/>
    </source>
</evidence>
<organism evidence="2 3">
    <name type="scientific">Ceriporiopsis subvermispora (strain B)</name>
    <name type="common">White-rot fungus</name>
    <name type="synonym">Gelatoporia subvermispora</name>
    <dbReference type="NCBI Taxonomy" id="914234"/>
    <lineage>
        <taxon>Eukaryota</taxon>
        <taxon>Fungi</taxon>
        <taxon>Dikarya</taxon>
        <taxon>Basidiomycota</taxon>
        <taxon>Agaricomycotina</taxon>
        <taxon>Agaricomycetes</taxon>
        <taxon>Polyporales</taxon>
        <taxon>Gelatoporiaceae</taxon>
        <taxon>Gelatoporia</taxon>
    </lineage>
</organism>
<dbReference type="HOGENOM" id="CLU_1277491_0_0_1"/>
<dbReference type="Proteomes" id="UP000016930">
    <property type="component" value="Unassembled WGS sequence"/>
</dbReference>
<dbReference type="AlphaFoldDB" id="M2QSV1"/>
<feature type="region of interest" description="Disordered" evidence="1">
    <location>
        <begin position="125"/>
        <end position="157"/>
    </location>
</feature>
<feature type="region of interest" description="Disordered" evidence="1">
    <location>
        <begin position="15"/>
        <end position="46"/>
    </location>
</feature>
<keyword evidence="3" id="KW-1185">Reference proteome</keyword>
<sequence>MRALRPAWARMTRARPRRCTIEPLSDAGPTSEGGKEGRRQGRTRARAAAVPLRFPPTRRRPCESSPLRTPAFPIRAQRARADNARAAASAQPCARDLIHPCLLLDIFPLSPSLQLRLPISRLPRAQTARRPRLASQTTAAPAQSAATITPRSPGSVSRPIWHLGHSEAPTPLLAARTSLRPGFCGPEHAHNVPVCSHPARAPRRNTDKPGRAVSEA</sequence>
<proteinExistence type="predicted"/>
<evidence type="ECO:0000256" key="1">
    <source>
        <dbReference type="SAM" id="MobiDB-lite"/>
    </source>
</evidence>
<protein>
    <submittedName>
        <fullName evidence="2">Uncharacterized protein</fullName>
    </submittedName>
</protein>
<feature type="region of interest" description="Disordered" evidence="1">
    <location>
        <begin position="195"/>
        <end position="216"/>
    </location>
</feature>
<evidence type="ECO:0000313" key="2">
    <source>
        <dbReference type="EMBL" id="EMD40113.1"/>
    </source>
</evidence>
<reference evidence="2 3" key="1">
    <citation type="journal article" date="2012" name="Proc. Natl. Acad. Sci. U.S.A.">
        <title>Comparative genomics of Ceriporiopsis subvermispora and Phanerochaete chrysosporium provide insight into selective ligninolysis.</title>
        <authorList>
            <person name="Fernandez-Fueyo E."/>
            <person name="Ruiz-Duenas F.J."/>
            <person name="Ferreira P."/>
            <person name="Floudas D."/>
            <person name="Hibbett D.S."/>
            <person name="Canessa P."/>
            <person name="Larrondo L.F."/>
            <person name="James T.Y."/>
            <person name="Seelenfreund D."/>
            <person name="Lobos S."/>
            <person name="Polanco R."/>
            <person name="Tello M."/>
            <person name="Honda Y."/>
            <person name="Watanabe T."/>
            <person name="Watanabe T."/>
            <person name="Ryu J.S."/>
            <person name="Kubicek C.P."/>
            <person name="Schmoll M."/>
            <person name="Gaskell J."/>
            <person name="Hammel K.E."/>
            <person name="St John F.J."/>
            <person name="Vanden Wymelenberg A."/>
            <person name="Sabat G."/>
            <person name="Splinter BonDurant S."/>
            <person name="Syed K."/>
            <person name="Yadav J.S."/>
            <person name="Doddapaneni H."/>
            <person name="Subramanian V."/>
            <person name="Lavin J.L."/>
            <person name="Oguiza J.A."/>
            <person name="Perez G."/>
            <person name="Pisabarro A.G."/>
            <person name="Ramirez L."/>
            <person name="Santoyo F."/>
            <person name="Master E."/>
            <person name="Coutinho P.M."/>
            <person name="Henrissat B."/>
            <person name="Lombard V."/>
            <person name="Magnuson J.K."/>
            <person name="Kuees U."/>
            <person name="Hori C."/>
            <person name="Igarashi K."/>
            <person name="Samejima M."/>
            <person name="Held B.W."/>
            <person name="Barry K.W."/>
            <person name="LaButti K.M."/>
            <person name="Lapidus A."/>
            <person name="Lindquist E.A."/>
            <person name="Lucas S.M."/>
            <person name="Riley R."/>
            <person name="Salamov A.A."/>
            <person name="Hoffmeister D."/>
            <person name="Schwenk D."/>
            <person name="Hadar Y."/>
            <person name="Yarden O."/>
            <person name="de Vries R.P."/>
            <person name="Wiebenga A."/>
            <person name="Stenlid J."/>
            <person name="Eastwood D."/>
            <person name="Grigoriev I.V."/>
            <person name="Berka R.M."/>
            <person name="Blanchette R.A."/>
            <person name="Kersten P."/>
            <person name="Martinez A.T."/>
            <person name="Vicuna R."/>
            <person name="Cullen D."/>
        </authorList>
    </citation>
    <scope>NUCLEOTIDE SEQUENCE [LARGE SCALE GENOMIC DNA]</scope>
    <source>
        <strain evidence="2 3">B</strain>
    </source>
</reference>
<feature type="compositionally biased region" description="Low complexity" evidence="1">
    <location>
        <begin position="134"/>
        <end position="150"/>
    </location>
</feature>